<evidence type="ECO:0008006" key="3">
    <source>
        <dbReference type="Google" id="ProtNLM"/>
    </source>
</evidence>
<keyword evidence="2" id="KW-1185">Reference proteome</keyword>
<reference evidence="1" key="1">
    <citation type="journal article" date="2020" name="Cell">
        <title>Large-Scale Comparative Analyses of Tick Genomes Elucidate Their Genetic Diversity and Vector Capacities.</title>
        <authorList>
            <consortium name="Tick Genome and Microbiome Consortium (TIGMIC)"/>
            <person name="Jia N."/>
            <person name="Wang J."/>
            <person name="Shi W."/>
            <person name="Du L."/>
            <person name="Sun Y."/>
            <person name="Zhan W."/>
            <person name="Jiang J.F."/>
            <person name="Wang Q."/>
            <person name="Zhang B."/>
            <person name="Ji P."/>
            <person name="Bell-Sakyi L."/>
            <person name="Cui X.M."/>
            <person name="Yuan T.T."/>
            <person name="Jiang B.G."/>
            <person name="Yang W.F."/>
            <person name="Lam T.T."/>
            <person name="Chang Q.C."/>
            <person name="Ding S.J."/>
            <person name="Wang X.J."/>
            <person name="Zhu J.G."/>
            <person name="Ruan X.D."/>
            <person name="Zhao L."/>
            <person name="Wei J.T."/>
            <person name="Ye R.Z."/>
            <person name="Que T.C."/>
            <person name="Du C.H."/>
            <person name="Zhou Y.H."/>
            <person name="Cheng J.X."/>
            <person name="Dai P.F."/>
            <person name="Guo W.B."/>
            <person name="Han X.H."/>
            <person name="Huang E.J."/>
            <person name="Li L.F."/>
            <person name="Wei W."/>
            <person name="Gao Y.C."/>
            <person name="Liu J.Z."/>
            <person name="Shao H.Z."/>
            <person name="Wang X."/>
            <person name="Wang C.C."/>
            <person name="Yang T.C."/>
            <person name="Huo Q.B."/>
            <person name="Li W."/>
            <person name="Chen H.Y."/>
            <person name="Chen S.E."/>
            <person name="Zhou L.G."/>
            <person name="Ni X.B."/>
            <person name="Tian J.H."/>
            <person name="Sheng Y."/>
            <person name="Liu T."/>
            <person name="Pan Y.S."/>
            <person name="Xia L.Y."/>
            <person name="Li J."/>
            <person name="Zhao F."/>
            <person name="Cao W.C."/>
        </authorList>
    </citation>
    <scope>NUCLEOTIDE SEQUENCE</scope>
    <source>
        <strain evidence="1">Rmic-2018</strain>
    </source>
</reference>
<protein>
    <recommendedName>
        <fullName evidence="3">DDE-1 domain-containing protein</fullName>
    </recommendedName>
</protein>
<dbReference type="Proteomes" id="UP000821866">
    <property type="component" value="Unassembled WGS sequence"/>
</dbReference>
<dbReference type="EMBL" id="JABSTU010000505">
    <property type="protein sequence ID" value="KAH7990029.1"/>
    <property type="molecule type" value="Genomic_DNA"/>
</dbReference>
<accession>A0A9J6D3I0</accession>
<proteinExistence type="predicted"/>
<gene>
    <name evidence="1" type="ORF">HPB51_026490</name>
</gene>
<organism evidence="1 2">
    <name type="scientific">Rhipicephalus microplus</name>
    <name type="common">Cattle tick</name>
    <name type="synonym">Boophilus microplus</name>
    <dbReference type="NCBI Taxonomy" id="6941"/>
    <lineage>
        <taxon>Eukaryota</taxon>
        <taxon>Metazoa</taxon>
        <taxon>Ecdysozoa</taxon>
        <taxon>Arthropoda</taxon>
        <taxon>Chelicerata</taxon>
        <taxon>Arachnida</taxon>
        <taxon>Acari</taxon>
        <taxon>Parasitiformes</taxon>
        <taxon>Ixodida</taxon>
        <taxon>Ixodoidea</taxon>
        <taxon>Ixodidae</taxon>
        <taxon>Rhipicephalinae</taxon>
        <taxon>Rhipicephalus</taxon>
        <taxon>Boophilus</taxon>
    </lineage>
</organism>
<comment type="caution">
    <text evidence="1">The sequence shown here is derived from an EMBL/GenBank/DDBJ whole genome shotgun (WGS) entry which is preliminary data.</text>
</comment>
<name>A0A9J6D3I0_RHIMP</name>
<evidence type="ECO:0000313" key="1">
    <source>
        <dbReference type="EMBL" id="KAH7990029.1"/>
    </source>
</evidence>
<evidence type="ECO:0000313" key="2">
    <source>
        <dbReference type="Proteomes" id="UP000821866"/>
    </source>
</evidence>
<reference evidence="1" key="2">
    <citation type="submission" date="2021-09" db="EMBL/GenBank/DDBJ databases">
        <authorList>
            <person name="Jia N."/>
            <person name="Wang J."/>
            <person name="Shi W."/>
            <person name="Du L."/>
            <person name="Sun Y."/>
            <person name="Zhan W."/>
            <person name="Jiang J."/>
            <person name="Wang Q."/>
            <person name="Zhang B."/>
            <person name="Ji P."/>
            <person name="Sakyi L.B."/>
            <person name="Cui X."/>
            <person name="Yuan T."/>
            <person name="Jiang B."/>
            <person name="Yang W."/>
            <person name="Lam T.T.-Y."/>
            <person name="Chang Q."/>
            <person name="Ding S."/>
            <person name="Wang X."/>
            <person name="Zhu J."/>
            <person name="Ruan X."/>
            <person name="Zhao L."/>
            <person name="Wei J."/>
            <person name="Que T."/>
            <person name="Du C."/>
            <person name="Cheng J."/>
            <person name="Dai P."/>
            <person name="Han X."/>
            <person name="Huang E."/>
            <person name="Gao Y."/>
            <person name="Liu J."/>
            <person name="Shao H."/>
            <person name="Ye R."/>
            <person name="Li L."/>
            <person name="Wei W."/>
            <person name="Wang X."/>
            <person name="Wang C."/>
            <person name="Huo Q."/>
            <person name="Li W."/>
            <person name="Guo W."/>
            <person name="Chen H."/>
            <person name="Chen S."/>
            <person name="Zhou L."/>
            <person name="Zhou L."/>
            <person name="Ni X."/>
            <person name="Tian J."/>
            <person name="Zhou Y."/>
            <person name="Sheng Y."/>
            <person name="Liu T."/>
            <person name="Pan Y."/>
            <person name="Xia L."/>
            <person name="Li J."/>
            <person name="Zhao F."/>
            <person name="Cao W."/>
        </authorList>
    </citation>
    <scope>NUCLEOTIDE SEQUENCE</scope>
    <source>
        <strain evidence="1">Rmic-2018</strain>
        <tissue evidence="1">Larvae</tissue>
    </source>
</reference>
<sequence>MIQNVKHHFKGLLVQRLLAKIERRDENLQISLLDAIHFLAMSWDNVVQASMNCFHKCGFFSRQDAAPTKNNEEPDADLHIMGCENLETEASVRNFITADDNVATCGLRSIEELGDEVKETESDSDGEDVDVCDLPSMPESHHSLDVLRRTVSAGNNADFRTKFNTAVSPYQIRTAFNKQVFLIPG</sequence>
<dbReference type="AlphaFoldDB" id="A0A9J6D3I0"/>